<dbReference type="Pfam" id="PF02837">
    <property type="entry name" value="Glyco_hydro_2_N"/>
    <property type="match status" value="1"/>
</dbReference>
<dbReference type="PANTHER" id="PTHR46323">
    <property type="entry name" value="BETA-GALACTOSIDASE"/>
    <property type="match status" value="1"/>
</dbReference>
<dbReference type="InterPro" id="IPR006102">
    <property type="entry name" value="Ig-like_GH2"/>
</dbReference>
<dbReference type="InterPro" id="IPR011013">
    <property type="entry name" value="Gal_mutarotase_sf_dom"/>
</dbReference>
<evidence type="ECO:0000256" key="6">
    <source>
        <dbReference type="ARBA" id="ARBA00023295"/>
    </source>
</evidence>
<dbReference type="InterPro" id="IPR006104">
    <property type="entry name" value="Glyco_hydro_2_N"/>
</dbReference>
<sequence length="1037" mass="118893">MLKAKEKYVYTPPANGYPEWNNNPDIFKLNRLPAHATSMPFLSAAAAMTMDRMESPNCQLLNGQWKFAFFKNAKARLEDFYQLGFDEGAMKPIQVPSHWQLQGYDYPQYTNIRYPWEEQEDLKPPFAPTAYNPVGQYITYFDIPKEWDNQPVYIHFAGVESAFYVWVNGDLVGYGEDSFTPSEFDLTPYLIEGKNKLAVEVYRWSDASWLEDQDFWRLSGIFRDVYLYTTPLLHVRDYFVHTHLDQEYLNAELSIDFKLLNYACLYDVPVKIEAQLYDPAGNKVFQEMVAEQYRQSEEEAELHFSKKILSPSLWSAEKPLLYTFVVTVVNREGAIMEAQSCKVGFRKIEIKDSLMLINGKRIVFNGVNRHEFSHLRGRAVTKEEMIHDIIAMKQHNINAVRTSHYPNHPYWYELCDQYGLYVIDETNLETHGSWTFGQEEIGDTVPGNHEEWTANVIDRCHSMLHRDKNHPSVVIWSLGNESFGGTNFIKMKEHMKTEDPTRLVHYEGVTMYRASDDATEIESRMYESPAKVEEYALQAEMSPVPVKPYIICEYAHAMGNSVGNLYQYTDLFQKYPILQGGFIWDFKDQGIQTTAPTGETYLAYGGDFGESPHDGNFCGNGLLFGDGSLTPKIFEVKKCYQPIDVRFENNVFTVVNKQLFTDVGEYETRWTMLRDGEEIASDTLRVTCPPLSQAVIDLTDVLAKLVKDDQESILTISFHTVTDQPWANKGHEIAFDQFVLSERSVVSPVQGRPFKNIDETDDQLKIEGDTFTVFISKSTGLITSLVIQGAEILADPIVPNFWRALTDNDRGNKLGERTGIWEHAGRTAKLERFKVEETVDKVVVRTVLQLQTSPLSQCIIGYEITGFGEVRVVFELVSCEGLPEIPEIGMILPLEKSFEHLSWYGKGPHENYWDREKGAKIGRYVSTVTNEFVPYLKPQEHGNKTDVRSFEIANKQGVKLRVTGESLLEINAGAYAAAELQEAGHTYQLPERTKTYVRVNHKQMGVGGDDSWEAKTHPEFTLFADQTYRYVFRFVCL</sequence>
<dbReference type="GO" id="GO:0016787">
    <property type="term" value="F:hydrolase activity"/>
    <property type="evidence" value="ECO:0007669"/>
    <property type="project" value="UniProtKB-KW"/>
</dbReference>
<accession>A0ABW8RGL0</accession>
<dbReference type="InterPro" id="IPR036156">
    <property type="entry name" value="Beta-gal/glucu_dom_sf"/>
</dbReference>
<dbReference type="EC" id="3.2.1.23" evidence="3 8"/>
<dbReference type="SUPFAM" id="SSF49785">
    <property type="entry name" value="Galactose-binding domain-like"/>
    <property type="match status" value="1"/>
</dbReference>
<dbReference type="Gene3D" id="2.60.120.260">
    <property type="entry name" value="Galactose-binding domain-like"/>
    <property type="match status" value="1"/>
</dbReference>
<dbReference type="InterPro" id="IPR006103">
    <property type="entry name" value="Glyco_hydro_2_cat"/>
</dbReference>
<organism evidence="10 11">
    <name type="scientific">Bacillus salipaludis</name>
    <dbReference type="NCBI Taxonomy" id="2547811"/>
    <lineage>
        <taxon>Bacteria</taxon>
        <taxon>Bacillati</taxon>
        <taxon>Bacillota</taxon>
        <taxon>Bacilli</taxon>
        <taxon>Bacillales</taxon>
        <taxon>Bacillaceae</taxon>
        <taxon>Bacillus</taxon>
    </lineage>
</organism>
<gene>
    <name evidence="10" type="ORF">ACJEBI_10290</name>
</gene>
<dbReference type="Proteomes" id="UP001623041">
    <property type="component" value="Unassembled WGS sequence"/>
</dbReference>
<dbReference type="SUPFAM" id="SSF49303">
    <property type="entry name" value="beta-Galactosidase/glucuronidase domain"/>
    <property type="match status" value="2"/>
</dbReference>
<comment type="caution">
    <text evidence="10">The sequence shown here is derived from an EMBL/GenBank/DDBJ whole genome shotgun (WGS) entry which is preliminary data.</text>
</comment>
<dbReference type="EMBL" id="JBJHQH010000006">
    <property type="protein sequence ID" value="MFK9091869.1"/>
    <property type="molecule type" value="Genomic_DNA"/>
</dbReference>
<dbReference type="InterPro" id="IPR023230">
    <property type="entry name" value="Glyco_hydro_2_CS"/>
</dbReference>
<dbReference type="Gene3D" id="2.70.98.10">
    <property type="match status" value="1"/>
</dbReference>
<name>A0ABW8RGL0_9BACI</name>
<evidence type="ECO:0000256" key="8">
    <source>
        <dbReference type="RuleBase" id="RU361154"/>
    </source>
</evidence>
<evidence type="ECO:0000313" key="11">
    <source>
        <dbReference type="Proteomes" id="UP001623041"/>
    </source>
</evidence>
<proteinExistence type="inferred from homology"/>
<dbReference type="PROSITE" id="PS00608">
    <property type="entry name" value="GLYCOSYL_HYDROL_F2_2"/>
    <property type="match status" value="1"/>
</dbReference>
<comment type="catalytic activity">
    <reaction evidence="1 8">
        <text>Hydrolysis of terminal non-reducing beta-D-galactose residues in beta-D-galactosides.</text>
        <dbReference type="EC" id="3.2.1.23"/>
    </reaction>
</comment>
<dbReference type="InterPro" id="IPR023232">
    <property type="entry name" value="Glyco_hydro_2_AS"/>
</dbReference>
<dbReference type="InterPro" id="IPR004199">
    <property type="entry name" value="B-gal_small/dom_5"/>
</dbReference>
<keyword evidence="6 8" id="KW-0326">Glycosidase</keyword>
<evidence type="ECO:0000256" key="5">
    <source>
        <dbReference type="ARBA" id="ARBA00022801"/>
    </source>
</evidence>
<dbReference type="SMART" id="SM01038">
    <property type="entry name" value="Bgal_small_N"/>
    <property type="match status" value="1"/>
</dbReference>
<dbReference type="InterPro" id="IPR008979">
    <property type="entry name" value="Galactose-bd-like_sf"/>
</dbReference>
<reference evidence="10 11" key="1">
    <citation type="submission" date="2024-11" db="EMBL/GenBank/DDBJ databases">
        <authorList>
            <person name="Lucas J.A."/>
        </authorList>
    </citation>
    <scope>NUCLEOTIDE SEQUENCE [LARGE SCALE GENOMIC DNA]</scope>
    <source>
        <strain evidence="10 11">Z 5.4</strain>
    </source>
</reference>
<evidence type="ECO:0000256" key="3">
    <source>
        <dbReference type="ARBA" id="ARBA00012756"/>
    </source>
</evidence>
<evidence type="ECO:0000259" key="9">
    <source>
        <dbReference type="SMART" id="SM01038"/>
    </source>
</evidence>
<dbReference type="PANTHER" id="PTHR46323:SF2">
    <property type="entry name" value="BETA-GALACTOSIDASE"/>
    <property type="match status" value="1"/>
</dbReference>
<feature type="domain" description="Beta galactosidase small chain/" evidence="9">
    <location>
        <begin position="765"/>
        <end position="1035"/>
    </location>
</feature>
<dbReference type="InterPro" id="IPR006101">
    <property type="entry name" value="Glyco_hydro_2"/>
</dbReference>
<evidence type="ECO:0000256" key="4">
    <source>
        <dbReference type="ARBA" id="ARBA00013303"/>
    </source>
</evidence>
<evidence type="ECO:0000256" key="2">
    <source>
        <dbReference type="ARBA" id="ARBA00007401"/>
    </source>
</evidence>
<dbReference type="Pfam" id="PF02929">
    <property type="entry name" value="Bgal_small_N"/>
    <property type="match status" value="1"/>
</dbReference>
<dbReference type="Pfam" id="PF02836">
    <property type="entry name" value="Glyco_hydro_2_C"/>
    <property type="match status" value="1"/>
</dbReference>
<dbReference type="PROSITE" id="PS00719">
    <property type="entry name" value="GLYCOSYL_HYDROL_F2_1"/>
    <property type="match status" value="1"/>
</dbReference>
<dbReference type="InterPro" id="IPR017853">
    <property type="entry name" value="GH"/>
</dbReference>
<dbReference type="InterPro" id="IPR014718">
    <property type="entry name" value="GH-type_carb-bd"/>
</dbReference>
<dbReference type="Gene3D" id="3.20.20.80">
    <property type="entry name" value="Glycosidases"/>
    <property type="match status" value="1"/>
</dbReference>
<dbReference type="PRINTS" id="PR00132">
    <property type="entry name" value="GLHYDRLASE2"/>
</dbReference>
<keyword evidence="5 8" id="KW-0378">Hydrolase</keyword>
<dbReference type="SUPFAM" id="SSF74650">
    <property type="entry name" value="Galactose mutarotase-like"/>
    <property type="match status" value="1"/>
</dbReference>
<dbReference type="Gene3D" id="2.60.40.10">
    <property type="entry name" value="Immunoglobulins"/>
    <property type="match status" value="2"/>
</dbReference>
<dbReference type="Pfam" id="PF00703">
    <property type="entry name" value="Glyco_hydro_2"/>
    <property type="match status" value="1"/>
</dbReference>
<evidence type="ECO:0000256" key="7">
    <source>
        <dbReference type="ARBA" id="ARBA00032230"/>
    </source>
</evidence>
<dbReference type="RefSeq" id="WP_406580482.1">
    <property type="nucleotide sequence ID" value="NZ_JBJHQH010000006.1"/>
</dbReference>
<protein>
    <recommendedName>
        <fullName evidence="4 8">Beta-galactosidase</fullName>
        <ecNumber evidence="3 8">3.2.1.23</ecNumber>
    </recommendedName>
    <alternativeName>
        <fullName evidence="7 8">Lactase</fullName>
    </alternativeName>
</protein>
<dbReference type="InterPro" id="IPR032312">
    <property type="entry name" value="LacZ_4"/>
</dbReference>
<dbReference type="SUPFAM" id="SSF51445">
    <property type="entry name" value="(Trans)glycosidases"/>
    <property type="match status" value="1"/>
</dbReference>
<evidence type="ECO:0000313" key="10">
    <source>
        <dbReference type="EMBL" id="MFK9091869.1"/>
    </source>
</evidence>
<dbReference type="Pfam" id="PF16353">
    <property type="entry name" value="LacZ_4"/>
    <property type="match status" value="1"/>
</dbReference>
<dbReference type="InterPro" id="IPR013783">
    <property type="entry name" value="Ig-like_fold"/>
</dbReference>
<evidence type="ECO:0000256" key="1">
    <source>
        <dbReference type="ARBA" id="ARBA00001412"/>
    </source>
</evidence>
<keyword evidence="11" id="KW-1185">Reference proteome</keyword>
<comment type="similarity">
    <text evidence="2 8">Belongs to the glycosyl hydrolase 2 family.</text>
</comment>
<dbReference type="InterPro" id="IPR050347">
    <property type="entry name" value="Bact_Beta-galactosidase"/>
</dbReference>